<dbReference type="Proteomes" id="UP000223709">
    <property type="component" value="Chromosome"/>
</dbReference>
<dbReference type="PANTHER" id="PTHR38730:SF1">
    <property type="entry name" value="SLL7028 PROTEIN"/>
    <property type="match status" value="1"/>
</dbReference>
<evidence type="ECO:0000259" key="1">
    <source>
        <dbReference type="Pfam" id="PF09967"/>
    </source>
</evidence>
<sequence>MPEPIQTPVPAADELAAQVLLLAQSRLTADLRFLSSALEQLKPIPVPALDTLFAGDGHRLYYCPETLLRTFRAQQSVPTRALLHVTLHFLLGHPFQRQEMDHRLWNLACDIAAEEVIRELEIPSCALPDDAMQDSWRSRLRDACPHLTAEAIYNFLLERQYPADVLAELTQLFSRDSHALWYAAPRPGSRPAPNGQLLPAGEDEDITNETELRKADTRDETLQQMQQRQKEALRRQWKQLARQAKTDLETFSRRHGKRAGALMDGLEPVTFEECDYTDFLRRFGAQNEVLQLSEDEFDLIYYTYGLRTYGNVPLVEPLEYRDDKRIREFVIAIDTSGSVQGDIVQSFLQRTCDVLRQSGSFTERVEIYLIQCDAEVQSVERLTSLDQLHELIPRLKLRGFGGTDFRPVFAYVDRLLEEKKLTNLNGLLYFTDGVGTYPEKSPAYKTAFIFNRDDHISPHVPSWAIRAVLTTDNIRLLEPQKTRTEEDTESWI</sequence>
<name>A0A291TCB3_9FIRM</name>
<dbReference type="InterPro" id="IPR025154">
    <property type="entry name" value="Put_metallopeptidase_dom"/>
</dbReference>
<evidence type="ECO:0008006" key="5">
    <source>
        <dbReference type="Google" id="ProtNLM"/>
    </source>
</evidence>
<evidence type="ECO:0000313" key="3">
    <source>
        <dbReference type="EMBL" id="ATL90817.1"/>
    </source>
</evidence>
<dbReference type="AlphaFoldDB" id="A0A291TCB3"/>
<reference evidence="3 4" key="1">
    <citation type="submission" date="2017-10" db="EMBL/GenBank/DDBJ databases">
        <title>Complete Genome Sequence of Faecalibacterium prausnitzii isolated from the gut of healthy adult Indian.</title>
        <authorList>
            <person name="Bag S."/>
            <person name="Ghosh T.S."/>
            <person name="Das B."/>
        </authorList>
    </citation>
    <scope>NUCLEOTIDE SEQUENCE [LARGE SCALE GENOMIC DNA]</scope>
    <source>
        <strain evidence="3 4">Indica</strain>
    </source>
</reference>
<dbReference type="RefSeq" id="WP_098924577.1">
    <property type="nucleotide sequence ID" value="NZ_CP023819.1"/>
</dbReference>
<proteinExistence type="predicted"/>
<evidence type="ECO:0000313" key="4">
    <source>
        <dbReference type="Proteomes" id="UP000223709"/>
    </source>
</evidence>
<dbReference type="CDD" id="cd00198">
    <property type="entry name" value="vWFA"/>
    <property type="match status" value="1"/>
</dbReference>
<feature type="domain" description="VWA-like" evidence="1">
    <location>
        <begin position="330"/>
        <end position="468"/>
    </location>
</feature>
<dbReference type="EMBL" id="CP023819">
    <property type="protein sequence ID" value="ATL90817.1"/>
    <property type="molecule type" value="Genomic_DNA"/>
</dbReference>
<evidence type="ECO:0000259" key="2">
    <source>
        <dbReference type="Pfam" id="PF13203"/>
    </source>
</evidence>
<accession>A0A291TCB3</accession>
<dbReference type="SUPFAM" id="SSF53300">
    <property type="entry name" value="vWA-like"/>
    <property type="match status" value="1"/>
</dbReference>
<dbReference type="InterPro" id="IPR036465">
    <property type="entry name" value="vWFA_dom_sf"/>
</dbReference>
<gene>
    <name evidence="3" type="ORF">CRH10_11220</name>
</gene>
<dbReference type="PANTHER" id="PTHR38730">
    <property type="entry name" value="SLL7028 PROTEIN"/>
    <property type="match status" value="1"/>
</dbReference>
<protein>
    <recommendedName>
        <fullName evidence="5">Metallopeptidase</fullName>
    </recommendedName>
</protein>
<dbReference type="InterPro" id="IPR018698">
    <property type="entry name" value="VWA-like_dom"/>
</dbReference>
<feature type="domain" description="Putative metallopeptidase" evidence="2">
    <location>
        <begin position="22"/>
        <end position="228"/>
    </location>
</feature>
<dbReference type="Pfam" id="PF09967">
    <property type="entry name" value="DUF2201"/>
    <property type="match status" value="1"/>
</dbReference>
<dbReference type="Pfam" id="PF13203">
    <property type="entry name" value="DUF2201_N"/>
    <property type="match status" value="1"/>
</dbReference>
<organism evidence="3 4">
    <name type="scientific">Faecalibacterium prausnitzii</name>
    <dbReference type="NCBI Taxonomy" id="853"/>
    <lineage>
        <taxon>Bacteria</taxon>
        <taxon>Bacillati</taxon>
        <taxon>Bacillota</taxon>
        <taxon>Clostridia</taxon>
        <taxon>Eubacteriales</taxon>
        <taxon>Oscillospiraceae</taxon>
        <taxon>Faecalibacterium</taxon>
    </lineage>
</organism>